<dbReference type="OrthoDB" id="154912at2"/>
<keyword evidence="1" id="KW-0472">Membrane</keyword>
<proteinExistence type="predicted"/>
<keyword evidence="3" id="KW-1185">Reference proteome</keyword>
<dbReference type="AlphaFoldDB" id="A0A2T4UB32"/>
<gene>
    <name evidence="2" type="ORF">C6Y45_01500</name>
</gene>
<comment type="caution">
    <text evidence="2">The sequence shown here is derived from an EMBL/GenBank/DDBJ whole genome shotgun (WGS) entry which is preliminary data.</text>
</comment>
<dbReference type="PROSITE" id="PS51257">
    <property type="entry name" value="PROKAR_LIPOPROTEIN"/>
    <property type="match status" value="1"/>
</dbReference>
<dbReference type="PANTHER" id="PTHR40078:SF1">
    <property type="entry name" value="INTEGRAL MEMBRANE PROTEIN"/>
    <property type="match status" value="1"/>
</dbReference>
<evidence type="ECO:0000313" key="2">
    <source>
        <dbReference type="EMBL" id="PTL40604.1"/>
    </source>
</evidence>
<evidence type="ECO:0000256" key="1">
    <source>
        <dbReference type="SAM" id="Phobius"/>
    </source>
</evidence>
<dbReference type="Pfam" id="PF19700">
    <property type="entry name" value="DUF6198"/>
    <property type="match status" value="1"/>
</dbReference>
<feature type="transmembrane region" description="Helical" evidence="1">
    <location>
        <begin position="12"/>
        <end position="33"/>
    </location>
</feature>
<organism evidence="2 3">
    <name type="scientific">Alkalicoccus saliphilus</name>
    <dbReference type="NCBI Taxonomy" id="200989"/>
    <lineage>
        <taxon>Bacteria</taxon>
        <taxon>Bacillati</taxon>
        <taxon>Bacillota</taxon>
        <taxon>Bacilli</taxon>
        <taxon>Bacillales</taxon>
        <taxon>Bacillaceae</taxon>
        <taxon>Alkalicoccus</taxon>
    </lineage>
</organism>
<protein>
    <recommendedName>
        <fullName evidence="4">YitT family protein</fullName>
    </recommendedName>
</protein>
<dbReference type="EMBL" id="PZJJ01000001">
    <property type="protein sequence ID" value="PTL40604.1"/>
    <property type="molecule type" value="Genomic_DNA"/>
</dbReference>
<dbReference type="InterPro" id="IPR038750">
    <property type="entry name" value="YczE/YyaS-like"/>
</dbReference>
<evidence type="ECO:0000313" key="3">
    <source>
        <dbReference type="Proteomes" id="UP000240509"/>
    </source>
</evidence>
<sequence length="216" mass="23193">MSVFKINTEGNIFRWAVFTIGLMIMSCGAALMIRAELGSAPWDVLHIGLMQQFGLTVGSWTVIMGFLLLVAASILTRTLPQAGAYANMLLVGVFVDIFLWMISTPQVMGGQLAMLAGGILIMGFGIGVYISPRCGAGPRDSVMLALADKTGASVARVRAYMEILVLACGWLLGGPVFLGTILFSLTIGHVTGYSLNICSIWMNRIKERGINVENIN</sequence>
<dbReference type="PANTHER" id="PTHR40078">
    <property type="entry name" value="INTEGRAL MEMBRANE PROTEIN-RELATED"/>
    <property type="match status" value="1"/>
</dbReference>
<dbReference type="Proteomes" id="UP000240509">
    <property type="component" value="Unassembled WGS sequence"/>
</dbReference>
<feature type="transmembrane region" description="Helical" evidence="1">
    <location>
        <begin position="163"/>
        <end position="187"/>
    </location>
</feature>
<evidence type="ECO:0008006" key="4">
    <source>
        <dbReference type="Google" id="ProtNLM"/>
    </source>
</evidence>
<feature type="transmembrane region" description="Helical" evidence="1">
    <location>
        <begin position="108"/>
        <end position="130"/>
    </location>
</feature>
<reference evidence="2 3" key="1">
    <citation type="submission" date="2018-03" db="EMBL/GenBank/DDBJ databases">
        <title>Alkalicoccus saliphilus sp. nov., isolated from a mineral pool.</title>
        <authorList>
            <person name="Zhao B."/>
        </authorList>
    </citation>
    <scope>NUCLEOTIDE SEQUENCE [LARGE SCALE GENOMIC DNA]</scope>
    <source>
        <strain evidence="2 3">6AG</strain>
    </source>
</reference>
<feature type="transmembrane region" description="Helical" evidence="1">
    <location>
        <begin position="53"/>
        <end position="75"/>
    </location>
</feature>
<name>A0A2T4UB32_9BACI</name>
<accession>A0A2T4UB32</accession>
<keyword evidence="1" id="KW-0812">Transmembrane</keyword>
<feature type="transmembrane region" description="Helical" evidence="1">
    <location>
        <begin position="82"/>
        <end position="102"/>
    </location>
</feature>
<keyword evidence="1" id="KW-1133">Transmembrane helix</keyword>